<feature type="signal peptide" evidence="1">
    <location>
        <begin position="1"/>
        <end position="24"/>
    </location>
</feature>
<dbReference type="AlphaFoldDB" id="A0A517Z5T8"/>
<proteinExistence type="predicted"/>
<evidence type="ECO:0000313" key="3">
    <source>
        <dbReference type="Proteomes" id="UP000320496"/>
    </source>
</evidence>
<accession>A0A517Z5T8</accession>
<protein>
    <recommendedName>
        <fullName evidence="4">DUF1570 domain-containing protein</fullName>
    </recommendedName>
</protein>
<dbReference type="EMBL" id="CP036275">
    <property type="protein sequence ID" value="QDU37824.1"/>
    <property type="molecule type" value="Genomic_DNA"/>
</dbReference>
<organism evidence="2 3">
    <name type="scientific">Maioricimonas rarisocia</name>
    <dbReference type="NCBI Taxonomy" id="2528026"/>
    <lineage>
        <taxon>Bacteria</taxon>
        <taxon>Pseudomonadati</taxon>
        <taxon>Planctomycetota</taxon>
        <taxon>Planctomycetia</taxon>
        <taxon>Planctomycetales</taxon>
        <taxon>Planctomycetaceae</taxon>
        <taxon>Maioricimonas</taxon>
    </lineage>
</organism>
<keyword evidence="3" id="KW-1185">Reference proteome</keyword>
<reference evidence="2 3" key="1">
    <citation type="submission" date="2019-02" db="EMBL/GenBank/DDBJ databases">
        <title>Deep-cultivation of Planctomycetes and their phenomic and genomic characterization uncovers novel biology.</title>
        <authorList>
            <person name="Wiegand S."/>
            <person name="Jogler M."/>
            <person name="Boedeker C."/>
            <person name="Pinto D."/>
            <person name="Vollmers J."/>
            <person name="Rivas-Marin E."/>
            <person name="Kohn T."/>
            <person name="Peeters S.H."/>
            <person name="Heuer A."/>
            <person name="Rast P."/>
            <person name="Oberbeckmann S."/>
            <person name="Bunk B."/>
            <person name="Jeske O."/>
            <person name="Meyerdierks A."/>
            <person name="Storesund J.E."/>
            <person name="Kallscheuer N."/>
            <person name="Luecker S."/>
            <person name="Lage O.M."/>
            <person name="Pohl T."/>
            <person name="Merkel B.J."/>
            <person name="Hornburger P."/>
            <person name="Mueller R.-W."/>
            <person name="Bruemmer F."/>
            <person name="Labrenz M."/>
            <person name="Spormann A.M."/>
            <person name="Op den Camp H."/>
            <person name="Overmann J."/>
            <person name="Amann R."/>
            <person name="Jetten M.S.M."/>
            <person name="Mascher T."/>
            <person name="Medema M.H."/>
            <person name="Devos D.P."/>
            <person name="Kaster A.-K."/>
            <person name="Ovreas L."/>
            <person name="Rohde M."/>
            <person name="Galperin M.Y."/>
            <person name="Jogler C."/>
        </authorList>
    </citation>
    <scope>NUCLEOTIDE SEQUENCE [LARGE SCALE GENOMIC DNA]</scope>
    <source>
        <strain evidence="2 3">Mal4</strain>
    </source>
</reference>
<evidence type="ECO:0008006" key="4">
    <source>
        <dbReference type="Google" id="ProtNLM"/>
    </source>
</evidence>
<evidence type="ECO:0000256" key="1">
    <source>
        <dbReference type="SAM" id="SignalP"/>
    </source>
</evidence>
<evidence type="ECO:0000313" key="2">
    <source>
        <dbReference type="EMBL" id="QDU37824.1"/>
    </source>
</evidence>
<dbReference type="KEGG" id="mri:Mal4_21410"/>
<gene>
    <name evidence="2" type="ORF">Mal4_21410</name>
</gene>
<name>A0A517Z5T8_9PLAN</name>
<sequence precursor="true">MQCAVGVTVLAAAAVSLAAGSQWAEQFSAGPFQFRSEFAMDEAERQSLASEIALLRDDLEQTLRLPPGESPVEVSLFRNKWSYQRFVSQRIPDGASRPALFVKGPDLGRVYIYRRWGYETDFRHECTHALLHSSLPFVPLWLDEGLAEYFEIPRGERASRGRYLSSLRRSMFFGWKPNLRRLEARQSVTEMDSDDYRDSWAWVHFLLHGPVEARQVLSNYLDDIHSGRVITPFSERLYQRVPDANQQLILHLRSCR</sequence>
<feature type="chain" id="PRO_5021877172" description="DUF1570 domain-containing protein" evidence="1">
    <location>
        <begin position="25"/>
        <end position="256"/>
    </location>
</feature>
<keyword evidence="1" id="KW-0732">Signal</keyword>
<dbReference type="Proteomes" id="UP000320496">
    <property type="component" value="Chromosome"/>
</dbReference>